<dbReference type="InterPro" id="IPR001753">
    <property type="entry name" value="Enoyl-CoA_hydra/iso"/>
</dbReference>
<dbReference type="PANTHER" id="PTHR42964:SF1">
    <property type="entry name" value="POLYKETIDE BIOSYNTHESIS ENOYL-COA HYDRATASE PKSH-RELATED"/>
    <property type="match status" value="1"/>
</dbReference>
<dbReference type="OrthoDB" id="370015at2"/>
<feature type="region of interest" description="Disordered" evidence="2">
    <location>
        <begin position="258"/>
        <end position="281"/>
    </location>
</feature>
<proteinExistence type="inferred from homology"/>
<dbReference type="AlphaFoldDB" id="A0A5D0U9S7"/>
<evidence type="ECO:0000313" key="4">
    <source>
        <dbReference type="Proteomes" id="UP000322634"/>
    </source>
</evidence>
<gene>
    <name evidence="3" type="ORF">FXF65_16205</name>
</gene>
<dbReference type="RefSeq" id="WP_148350792.1">
    <property type="nucleotide sequence ID" value="NZ_JBHSBF010000036.1"/>
</dbReference>
<dbReference type="Gene3D" id="3.90.226.10">
    <property type="entry name" value="2-enoyl-CoA Hydratase, Chain A, domain 1"/>
    <property type="match status" value="1"/>
</dbReference>
<dbReference type="CDD" id="cd06558">
    <property type="entry name" value="crotonase-like"/>
    <property type="match status" value="1"/>
</dbReference>
<keyword evidence="4" id="KW-1185">Reference proteome</keyword>
<keyword evidence="3" id="KW-0413">Isomerase</keyword>
<evidence type="ECO:0000256" key="1">
    <source>
        <dbReference type="ARBA" id="ARBA00005254"/>
    </source>
</evidence>
<evidence type="ECO:0000313" key="3">
    <source>
        <dbReference type="EMBL" id="TYC14402.1"/>
    </source>
</evidence>
<reference evidence="3 4" key="1">
    <citation type="submission" date="2019-08" db="EMBL/GenBank/DDBJ databases">
        <title>Actinomadura sp. nov. CYP1-5 isolated from mountain soil.</title>
        <authorList>
            <person name="Songsumanus A."/>
            <person name="Kuncharoen N."/>
            <person name="Kudo T."/>
            <person name="Yuki M."/>
            <person name="Igarashi Y."/>
            <person name="Tanasupawat S."/>
        </authorList>
    </citation>
    <scope>NUCLEOTIDE SEQUENCE [LARGE SCALE GENOMIC DNA]</scope>
    <source>
        <strain evidence="3 4">GKU157</strain>
    </source>
</reference>
<organism evidence="3 4">
    <name type="scientific">Actinomadura syzygii</name>
    <dbReference type="NCBI Taxonomy" id="1427538"/>
    <lineage>
        <taxon>Bacteria</taxon>
        <taxon>Bacillati</taxon>
        <taxon>Actinomycetota</taxon>
        <taxon>Actinomycetes</taxon>
        <taxon>Streptosporangiales</taxon>
        <taxon>Thermomonosporaceae</taxon>
        <taxon>Actinomadura</taxon>
    </lineage>
</organism>
<sequence>MSAGPDERLVLHEDLGGGVARITLNRPEKRNAMSRAARSALLDALDACHGTARVIVLTGAGTAFCSGVDLKESGEEGPGADDTVEGRRTSWHTVQEKIRRHPAVVIAAVNGFALGGGVTLVNSSDLAIAAHEAQLGMPELGFGLYPGLAGPSTQLRLSPKRAAWMVLTTKRISGTRAAEWGLVNEAVPLAELADAAVALAREIAEFDPVSLDWSKRALHEIPQHITDWTTALRYGEDVRAQILTRSDVLSDGATTYRRAVGKNEAGKNEASENGAGKDGGR</sequence>
<comment type="similarity">
    <text evidence="1">Belongs to the enoyl-CoA hydratase/isomerase family.</text>
</comment>
<dbReference type="GO" id="GO:0016853">
    <property type="term" value="F:isomerase activity"/>
    <property type="evidence" value="ECO:0007669"/>
    <property type="project" value="UniProtKB-KW"/>
</dbReference>
<dbReference type="PANTHER" id="PTHR42964">
    <property type="entry name" value="ENOYL-COA HYDRATASE"/>
    <property type="match status" value="1"/>
</dbReference>
<dbReference type="InterPro" id="IPR051683">
    <property type="entry name" value="Enoyl-CoA_Hydratase/Isomerase"/>
</dbReference>
<name>A0A5D0U9S7_9ACTN</name>
<dbReference type="EMBL" id="VSFF01000006">
    <property type="protein sequence ID" value="TYC14402.1"/>
    <property type="molecule type" value="Genomic_DNA"/>
</dbReference>
<accession>A0A5D0U9S7</accession>
<protein>
    <submittedName>
        <fullName evidence="3">Enoyl-CoA hydratase/isomerase family protein</fullName>
    </submittedName>
</protein>
<dbReference type="SUPFAM" id="SSF52096">
    <property type="entry name" value="ClpP/crotonase"/>
    <property type="match status" value="1"/>
</dbReference>
<dbReference type="GO" id="GO:0008300">
    <property type="term" value="P:isoprenoid catabolic process"/>
    <property type="evidence" value="ECO:0007669"/>
    <property type="project" value="TreeGrafter"/>
</dbReference>
<dbReference type="Pfam" id="PF00378">
    <property type="entry name" value="ECH_1"/>
    <property type="match status" value="1"/>
</dbReference>
<evidence type="ECO:0000256" key="2">
    <source>
        <dbReference type="SAM" id="MobiDB-lite"/>
    </source>
</evidence>
<comment type="caution">
    <text evidence="3">The sequence shown here is derived from an EMBL/GenBank/DDBJ whole genome shotgun (WGS) entry which is preliminary data.</text>
</comment>
<dbReference type="InterPro" id="IPR029045">
    <property type="entry name" value="ClpP/crotonase-like_dom_sf"/>
</dbReference>
<dbReference type="Proteomes" id="UP000322634">
    <property type="component" value="Unassembled WGS sequence"/>
</dbReference>